<keyword evidence="5" id="KW-0378">Hydrolase</keyword>
<reference evidence="9 10" key="1">
    <citation type="journal article" date="2012" name="Stand. Genomic Sci.">
        <title>Complete genome sequence of Terriglobus saanensis type strain SP1PR4(T), an Acidobacteria from tundra soil.</title>
        <authorList>
            <person name="Rawat S.R."/>
            <person name="Mannisto M.K."/>
            <person name="Starovoytov V."/>
            <person name="Goodwin L."/>
            <person name="Nolan M."/>
            <person name="Hauser L."/>
            <person name="Land M."/>
            <person name="Davenport K.W."/>
            <person name="Woyke T."/>
            <person name="Haggblom M.M."/>
        </authorList>
    </citation>
    <scope>NUCLEOTIDE SEQUENCE</scope>
    <source>
        <strain evidence="10">ATCC BAA-1853 / DSM 23119 / SP1PR4</strain>
    </source>
</reference>
<dbReference type="HOGENOM" id="CLU_573569_0_0_0"/>
<evidence type="ECO:0000313" key="10">
    <source>
        <dbReference type="Proteomes" id="UP000006844"/>
    </source>
</evidence>
<dbReference type="GO" id="GO:0006154">
    <property type="term" value="P:adenosine catabolic process"/>
    <property type="evidence" value="ECO:0007669"/>
    <property type="project" value="TreeGrafter"/>
</dbReference>
<comment type="similarity">
    <text evidence="2">Belongs to the metallo-dependent hydrolases superfamily. Adenosine and AMP deaminases family.</text>
</comment>
<keyword evidence="6" id="KW-0862">Zinc</keyword>
<dbReference type="GO" id="GO:0043103">
    <property type="term" value="P:hypoxanthine salvage"/>
    <property type="evidence" value="ECO:0007669"/>
    <property type="project" value="TreeGrafter"/>
</dbReference>
<protein>
    <recommendedName>
        <fullName evidence="3">adenosine deaminase</fullName>
        <ecNumber evidence="3">3.5.4.4</ecNumber>
    </recommendedName>
</protein>
<dbReference type="InterPro" id="IPR001365">
    <property type="entry name" value="A_deaminase_dom"/>
</dbReference>
<dbReference type="eggNOG" id="COG1816">
    <property type="taxonomic scope" value="Bacteria"/>
</dbReference>
<dbReference type="InterPro" id="IPR032466">
    <property type="entry name" value="Metal_Hydrolase"/>
</dbReference>
<dbReference type="PANTHER" id="PTHR11409:SF43">
    <property type="entry name" value="ADENOSINE DEAMINASE"/>
    <property type="match status" value="1"/>
</dbReference>
<dbReference type="InterPro" id="IPR006330">
    <property type="entry name" value="Ado/ade_deaminase"/>
</dbReference>
<dbReference type="SUPFAM" id="SSF51556">
    <property type="entry name" value="Metallo-dependent hydrolases"/>
    <property type="match status" value="1"/>
</dbReference>
<sequence>MRLRSLAALSMIVCAFAHAQSTPVERAFNAAKKNPPALRAFLVQMPKGGDLHIHLTGAIYAESFIDAAAHSMVCVDRTTITFAPAKGSTRSIPPLPVCGEGLIPASAALHDQKLYDALIDSFSMRTFVPTSGTSGHDQFFATFDKFSAGGRGHSGRWVDEVAARAASQNEQYVEIMNTPDLSRILGIASKVNYTGDVATAKASIDPQVLKDAVETARNEFSATDADRLQREHCGTPEATPACKVQVRYLFQVLRALPMPAVFAQTLVAFELASTDSRVVGLNYVQPEDTFASMSQYSDEMKMVGQFHALYPKAHISLHAGELAMGMVPPDGLRFHIREAVEVAHAERIGHGVDVMYEDDAKGLLAELAAKHVMVEINLTSNDGILGVVGKNHPLASYRAAHVPVALSTDDEGVSRSDITNEYLRGALEQDLSYTDLRTMARTSLEHSFLSESDKAAALAEFDRRVKAFEVTFNTGAKRK</sequence>
<proteinExistence type="inferred from homology"/>
<feature type="domain" description="Adenosine deaminase" evidence="8">
    <location>
        <begin position="160"/>
        <end position="460"/>
    </location>
</feature>
<feature type="signal peptide" evidence="7">
    <location>
        <begin position="1"/>
        <end position="19"/>
    </location>
</feature>
<dbReference type="Proteomes" id="UP000006844">
    <property type="component" value="Chromosome"/>
</dbReference>
<evidence type="ECO:0000256" key="6">
    <source>
        <dbReference type="ARBA" id="ARBA00022833"/>
    </source>
</evidence>
<dbReference type="RefSeq" id="WP_013570259.1">
    <property type="nucleotide sequence ID" value="NC_014963.1"/>
</dbReference>
<evidence type="ECO:0000256" key="2">
    <source>
        <dbReference type="ARBA" id="ARBA00006676"/>
    </source>
</evidence>
<evidence type="ECO:0000259" key="8">
    <source>
        <dbReference type="Pfam" id="PF00962"/>
    </source>
</evidence>
<dbReference type="OrthoDB" id="105475at2"/>
<keyword evidence="4" id="KW-0479">Metal-binding</keyword>
<dbReference type="Pfam" id="PF00962">
    <property type="entry name" value="A_deaminase"/>
    <property type="match status" value="1"/>
</dbReference>
<feature type="chain" id="PRO_5003232278" description="adenosine deaminase" evidence="7">
    <location>
        <begin position="20"/>
        <end position="479"/>
    </location>
</feature>
<dbReference type="GO" id="GO:0005829">
    <property type="term" value="C:cytosol"/>
    <property type="evidence" value="ECO:0007669"/>
    <property type="project" value="TreeGrafter"/>
</dbReference>
<evidence type="ECO:0000256" key="5">
    <source>
        <dbReference type="ARBA" id="ARBA00022801"/>
    </source>
</evidence>
<accession>E8V1B4</accession>
<name>E8V1B4_TERSS</name>
<dbReference type="STRING" id="401053.AciPR4_3780"/>
<evidence type="ECO:0000256" key="7">
    <source>
        <dbReference type="SAM" id="SignalP"/>
    </source>
</evidence>
<comment type="cofactor">
    <cofactor evidence="1">
        <name>Zn(2+)</name>
        <dbReference type="ChEBI" id="CHEBI:29105"/>
    </cofactor>
</comment>
<evidence type="ECO:0000256" key="1">
    <source>
        <dbReference type="ARBA" id="ARBA00001947"/>
    </source>
</evidence>
<dbReference type="PANTHER" id="PTHR11409">
    <property type="entry name" value="ADENOSINE DEAMINASE"/>
    <property type="match status" value="1"/>
</dbReference>
<keyword evidence="7" id="KW-0732">Signal</keyword>
<evidence type="ECO:0000256" key="3">
    <source>
        <dbReference type="ARBA" id="ARBA00012784"/>
    </source>
</evidence>
<dbReference type="KEGG" id="tsa:AciPR4_3780"/>
<dbReference type="AlphaFoldDB" id="E8V1B4"/>
<evidence type="ECO:0000256" key="4">
    <source>
        <dbReference type="ARBA" id="ARBA00022723"/>
    </source>
</evidence>
<dbReference type="EMBL" id="CP002467">
    <property type="protein sequence ID" value="ADV84529.1"/>
    <property type="molecule type" value="Genomic_DNA"/>
</dbReference>
<gene>
    <name evidence="9" type="ordered locus">AciPR4_3780</name>
</gene>
<dbReference type="GO" id="GO:0004000">
    <property type="term" value="F:adenosine deaminase activity"/>
    <property type="evidence" value="ECO:0007669"/>
    <property type="project" value="TreeGrafter"/>
</dbReference>
<organism evidence="9 10">
    <name type="scientific">Terriglobus saanensis (strain ATCC BAA-1853 / DSM 23119 / SP1PR4)</name>
    <dbReference type="NCBI Taxonomy" id="401053"/>
    <lineage>
        <taxon>Bacteria</taxon>
        <taxon>Pseudomonadati</taxon>
        <taxon>Acidobacteriota</taxon>
        <taxon>Terriglobia</taxon>
        <taxon>Terriglobales</taxon>
        <taxon>Acidobacteriaceae</taxon>
        <taxon>Terriglobus</taxon>
    </lineage>
</organism>
<dbReference type="GO" id="GO:0046103">
    <property type="term" value="P:inosine biosynthetic process"/>
    <property type="evidence" value="ECO:0007669"/>
    <property type="project" value="TreeGrafter"/>
</dbReference>
<evidence type="ECO:0000313" key="9">
    <source>
        <dbReference type="EMBL" id="ADV84529.1"/>
    </source>
</evidence>
<keyword evidence="10" id="KW-1185">Reference proteome</keyword>
<dbReference type="EC" id="3.5.4.4" evidence="3"/>
<dbReference type="GO" id="GO:0046872">
    <property type="term" value="F:metal ion binding"/>
    <property type="evidence" value="ECO:0007669"/>
    <property type="project" value="UniProtKB-KW"/>
</dbReference>
<dbReference type="Gene3D" id="3.20.20.140">
    <property type="entry name" value="Metal-dependent hydrolases"/>
    <property type="match status" value="1"/>
</dbReference>